<feature type="domain" description="Restriction endonuclease type I HsdR N-terminal" evidence="1">
    <location>
        <begin position="108"/>
        <end position="172"/>
    </location>
</feature>
<comment type="caution">
    <text evidence="2">The sequence shown here is derived from an EMBL/GenBank/DDBJ whole genome shotgun (WGS) entry which is preliminary data.</text>
</comment>
<dbReference type="GO" id="GO:0009035">
    <property type="term" value="F:type I site-specific deoxyribonuclease activity"/>
    <property type="evidence" value="ECO:0007669"/>
    <property type="project" value="UniProtKB-EC"/>
</dbReference>
<accession>A0A928ZUN1</accession>
<dbReference type="Pfam" id="PF04313">
    <property type="entry name" value="HSDR_N"/>
    <property type="match status" value="1"/>
</dbReference>
<evidence type="ECO:0000313" key="3">
    <source>
        <dbReference type="Proteomes" id="UP000615026"/>
    </source>
</evidence>
<protein>
    <submittedName>
        <fullName evidence="2">Type I restriction endonuclease subunit R</fullName>
    </submittedName>
</protein>
<proteinExistence type="predicted"/>
<reference evidence="2" key="1">
    <citation type="submission" date="2020-10" db="EMBL/GenBank/DDBJ databases">
        <authorList>
            <person name="Castelo-Branco R."/>
            <person name="Eusebio N."/>
            <person name="Adriana R."/>
            <person name="Vieira A."/>
            <person name="Brugerolle De Fraissinette N."/>
            <person name="Rezende De Castro R."/>
            <person name="Schneider M.P."/>
            <person name="Vasconcelos V."/>
            <person name="Leao P.N."/>
        </authorList>
    </citation>
    <scope>NUCLEOTIDE SEQUENCE</scope>
    <source>
        <strain evidence="2">LEGE 11479</strain>
    </source>
</reference>
<dbReference type="EMBL" id="JADEXP010000117">
    <property type="protein sequence ID" value="MBE9067768.1"/>
    <property type="molecule type" value="Genomic_DNA"/>
</dbReference>
<gene>
    <name evidence="2" type="ORF">IQ260_14010</name>
</gene>
<dbReference type="RefSeq" id="WP_193993727.1">
    <property type="nucleotide sequence ID" value="NZ_JADEXP010000117.1"/>
</dbReference>
<name>A0A928ZUN1_LEPEC</name>
<evidence type="ECO:0000313" key="2">
    <source>
        <dbReference type="EMBL" id="MBE9067768.1"/>
    </source>
</evidence>
<keyword evidence="2" id="KW-0255">Endonuclease</keyword>
<dbReference type="GO" id="GO:0009307">
    <property type="term" value="P:DNA restriction-modification system"/>
    <property type="evidence" value="ECO:0007669"/>
    <property type="project" value="UniProtKB-KW"/>
</dbReference>
<dbReference type="Proteomes" id="UP000615026">
    <property type="component" value="Unassembled WGS sequence"/>
</dbReference>
<evidence type="ECO:0000259" key="1">
    <source>
        <dbReference type="Pfam" id="PF04313"/>
    </source>
</evidence>
<dbReference type="AlphaFoldDB" id="A0A928ZUN1"/>
<organism evidence="2 3">
    <name type="scientific">Leptolyngbya cf. ectocarpi LEGE 11479</name>
    <dbReference type="NCBI Taxonomy" id="1828722"/>
    <lineage>
        <taxon>Bacteria</taxon>
        <taxon>Bacillati</taxon>
        <taxon>Cyanobacteriota</taxon>
        <taxon>Cyanophyceae</taxon>
        <taxon>Leptolyngbyales</taxon>
        <taxon>Leptolyngbyaceae</taxon>
        <taxon>Leptolyngbya group</taxon>
        <taxon>Leptolyngbya</taxon>
    </lineage>
</organism>
<sequence>MAVAITEAVTTLAEAERRFNLTRTEDESFFTEWHSELPDLEITEQTALSELRRRYLYQRSESQLLEGTVTLLLVSPLVTVAGFYDPPFKVRAEESVQLTLNDGEDVLRGRIDVLILLNRFWVVVVESKKTALSAWTALPQTLAYLMANPQKQQPSFAMVTNGDDILFVKLVQQPQPSYAVSRVFATFTSNHELARALQILKHLGQVTGKTINE</sequence>
<dbReference type="GO" id="GO:0003677">
    <property type="term" value="F:DNA binding"/>
    <property type="evidence" value="ECO:0007669"/>
    <property type="project" value="UniProtKB-KW"/>
</dbReference>
<dbReference type="InterPro" id="IPR007409">
    <property type="entry name" value="Restrct_endonuc_type1_HsdR_N"/>
</dbReference>
<keyword evidence="2" id="KW-0378">Hydrolase</keyword>
<keyword evidence="2" id="KW-0540">Nuclease</keyword>
<keyword evidence="3" id="KW-1185">Reference proteome</keyword>
<dbReference type="GO" id="GO:0005524">
    <property type="term" value="F:ATP binding"/>
    <property type="evidence" value="ECO:0007669"/>
    <property type="project" value="UniProtKB-KW"/>
</dbReference>
<dbReference type="Gene3D" id="3.90.1570.30">
    <property type="match status" value="1"/>
</dbReference>